<evidence type="ECO:0000256" key="4">
    <source>
        <dbReference type="ARBA" id="ARBA00023235"/>
    </source>
</evidence>
<dbReference type="PROSITE" id="PS01149">
    <property type="entry name" value="PSI_RSU"/>
    <property type="match status" value="1"/>
</dbReference>
<evidence type="ECO:0000256" key="3">
    <source>
        <dbReference type="ARBA" id="ARBA00022884"/>
    </source>
</evidence>
<dbReference type="STRING" id="857265.WG78_17055"/>
<dbReference type="GO" id="GO:0160139">
    <property type="term" value="F:23S rRNA pseudouridine(2605) synthase activity"/>
    <property type="evidence" value="ECO:0007669"/>
    <property type="project" value="UniProtKB-EC"/>
</dbReference>
<name>A0A0N0XGY7_9NEIS</name>
<organism evidence="11 12">
    <name type="scientific">Amantichitinum ursilacus</name>
    <dbReference type="NCBI Taxonomy" id="857265"/>
    <lineage>
        <taxon>Bacteria</taxon>
        <taxon>Pseudomonadati</taxon>
        <taxon>Pseudomonadota</taxon>
        <taxon>Betaproteobacteria</taxon>
        <taxon>Neisseriales</taxon>
        <taxon>Chitinibacteraceae</taxon>
        <taxon>Amantichitinum</taxon>
    </lineage>
</organism>
<comment type="similarity">
    <text evidence="1 8">Belongs to the pseudouridine synthase RsuA family.</text>
</comment>
<protein>
    <recommendedName>
        <fullName evidence="8">Pseudouridine synthase</fullName>
        <ecNumber evidence="8">5.4.99.-</ecNumber>
    </recommendedName>
</protein>
<dbReference type="AlphaFoldDB" id="A0A0N0XGY7"/>
<dbReference type="InterPro" id="IPR000748">
    <property type="entry name" value="PsdUridine_synth_RsuA/RluB/E/F"/>
</dbReference>
<dbReference type="FunFam" id="3.10.290.10:FF:000003">
    <property type="entry name" value="Pseudouridine synthase"/>
    <property type="match status" value="1"/>
</dbReference>
<dbReference type="SUPFAM" id="SSF55174">
    <property type="entry name" value="Alpha-L RNA-binding motif"/>
    <property type="match status" value="1"/>
</dbReference>
<dbReference type="SUPFAM" id="SSF55120">
    <property type="entry name" value="Pseudouridine synthase"/>
    <property type="match status" value="1"/>
</dbReference>
<dbReference type="PATRIC" id="fig|857265.3.peg.3497"/>
<keyword evidence="2" id="KW-0698">rRNA processing</keyword>
<comment type="caution">
    <text evidence="11">The sequence shown here is derived from an EMBL/GenBank/DDBJ whole genome shotgun (WGS) entry which is preliminary data.</text>
</comment>
<evidence type="ECO:0000256" key="2">
    <source>
        <dbReference type="ARBA" id="ARBA00022552"/>
    </source>
</evidence>
<dbReference type="Proteomes" id="UP000037939">
    <property type="component" value="Unassembled WGS sequence"/>
</dbReference>
<evidence type="ECO:0000256" key="7">
    <source>
        <dbReference type="PROSITE-ProRule" id="PRU00182"/>
    </source>
</evidence>
<dbReference type="OrthoDB" id="9807213at2"/>
<dbReference type="Gene3D" id="3.30.70.1560">
    <property type="entry name" value="Alpha-L RNA-binding motif"/>
    <property type="match status" value="1"/>
</dbReference>
<comment type="catalytic activity">
    <reaction evidence="5">
        <text>uridine(2605) in 23S rRNA = pseudouridine(2605) in 23S rRNA</text>
        <dbReference type="Rhea" id="RHEA:42520"/>
        <dbReference type="Rhea" id="RHEA-COMP:10095"/>
        <dbReference type="Rhea" id="RHEA-COMP:10096"/>
        <dbReference type="ChEBI" id="CHEBI:65314"/>
        <dbReference type="ChEBI" id="CHEBI:65315"/>
        <dbReference type="EC" id="5.4.99.22"/>
    </reaction>
</comment>
<evidence type="ECO:0000313" key="11">
    <source>
        <dbReference type="EMBL" id="KPC50534.1"/>
    </source>
</evidence>
<gene>
    <name evidence="11" type="primary">rluB_2</name>
    <name evidence="11" type="ORF">WG78_17055</name>
</gene>
<dbReference type="SMART" id="SM00363">
    <property type="entry name" value="S4"/>
    <property type="match status" value="1"/>
</dbReference>
<dbReference type="NCBIfam" id="NF007976">
    <property type="entry name" value="PRK10700.1"/>
    <property type="match status" value="1"/>
</dbReference>
<dbReference type="InterPro" id="IPR020103">
    <property type="entry name" value="PsdUridine_synth_cat_dom_sf"/>
</dbReference>
<evidence type="ECO:0000256" key="9">
    <source>
        <dbReference type="SAM" id="MobiDB-lite"/>
    </source>
</evidence>
<evidence type="ECO:0000313" key="12">
    <source>
        <dbReference type="Proteomes" id="UP000037939"/>
    </source>
</evidence>
<dbReference type="InterPro" id="IPR002942">
    <property type="entry name" value="S4_RNA-bd"/>
</dbReference>
<dbReference type="GO" id="GO:0000455">
    <property type="term" value="P:enzyme-directed rRNA pseudouridine synthesis"/>
    <property type="evidence" value="ECO:0007669"/>
    <property type="project" value="UniProtKB-ARBA"/>
</dbReference>
<dbReference type="Gene3D" id="3.10.290.10">
    <property type="entry name" value="RNA-binding S4 domain"/>
    <property type="match status" value="1"/>
</dbReference>
<dbReference type="InterPro" id="IPR050343">
    <property type="entry name" value="RsuA_PseudoU_synthase"/>
</dbReference>
<dbReference type="PANTHER" id="PTHR47683">
    <property type="entry name" value="PSEUDOURIDINE SYNTHASE FAMILY PROTEIN-RELATED"/>
    <property type="match status" value="1"/>
</dbReference>
<dbReference type="InterPro" id="IPR020094">
    <property type="entry name" value="TruA/RsuA/RluB/E/F_N"/>
</dbReference>
<dbReference type="CDD" id="cd00165">
    <property type="entry name" value="S4"/>
    <property type="match status" value="1"/>
</dbReference>
<dbReference type="GO" id="GO:0003723">
    <property type="term" value="F:RNA binding"/>
    <property type="evidence" value="ECO:0007669"/>
    <property type="project" value="UniProtKB-KW"/>
</dbReference>
<keyword evidence="4 8" id="KW-0413">Isomerase</keyword>
<sequence>MKTTRARRPQPAIREQKAGSNLKAATPGARTRTRDAGNEWQTGTGGKPAAGGRGRGTPAVGAAKGGATGDRPRAATAGTRAGTGVTGDKTGVAGKPAAARKPRAVASGAGLTRQGGQGVKSLQQKPGAPGAGAAETAARPAGSRPNAPVTKAKKLSVRHGSQKEVAVQKQLRAKRLTSDQVGEERLQKVLAFSGWGSRREAETWIEEGRVTVNGKKAELGARIKQGDDVRVDDKRVNLRWADRLPRIVMYHKQEGELVTRDDPQGRTTVFDRLPKLASSKWVAIGRLDFNTSGLLLLTTSGDLANYMTHPSFEIEREYAVRVMGQITPEQMKEMTKGIELEDGQAHFDFIEDQGGEGVNHWYRVILREGRNREVRRMFEHFELTVSRLIRVRFGMFGLPARLKRGQFYELNETEVLGVLKWADLRLNGVAKDF</sequence>
<feature type="region of interest" description="Disordered" evidence="9">
    <location>
        <begin position="1"/>
        <end position="166"/>
    </location>
</feature>
<keyword evidence="12" id="KW-1185">Reference proteome</keyword>
<reference evidence="11 12" key="1">
    <citation type="submission" date="2015-07" db="EMBL/GenBank/DDBJ databases">
        <title>Draft genome sequence of the Amantichitinum ursilacus IGB-41, a new chitin-degrading bacterium.</title>
        <authorList>
            <person name="Kirstahler P."/>
            <person name="Guenther M."/>
            <person name="Grumaz C."/>
            <person name="Rupp S."/>
            <person name="Zibek S."/>
            <person name="Sohn K."/>
        </authorList>
    </citation>
    <scope>NUCLEOTIDE SEQUENCE [LARGE SCALE GENOMIC DNA]</scope>
    <source>
        <strain evidence="11 12">IGB-41</strain>
    </source>
</reference>
<dbReference type="PANTHER" id="PTHR47683:SF3">
    <property type="entry name" value="RIBOSOMAL LARGE SUBUNIT PSEUDOURIDINE SYNTHASE B"/>
    <property type="match status" value="1"/>
</dbReference>
<evidence type="ECO:0000256" key="8">
    <source>
        <dbReference type="RuleBase" id="RU003887"/>
    </source>
</evidence>
<dbReference type="FunFam" id="3.30.70.580:FF:000009">
    <property type="entry name" value="Pseudouridine synthase"/>
    <property type="match status" value="1"/>
</dbReference>
<dbReference type="Pfam" id="PF00849">
    <property type="entry name" value="PseudoU_synth_2"/>
    <property type="match status" value="1"/>
</dbReference>
<feature type="compositionally biased region" description="Low complexity" evidence="9">
    <location>
        <begin position="126"/>
        <end position="142"/>
    </location>
</feature>
<dbReference type="Pfam" id="PF01479">
    <property type="entry name" value="S4"/>
    <property type="match status" value="1"/>
</dbReference>
<dbReference type="NCBIfam" id="TIGR00093">
    <property type="entry name" value="pseudouridine synthase"/>
    <property type="match status" value="1"/>
</dbReference>
<dbReference type="InterPro" id="IPR036986">
    <property type="entry name" value="S4_RNA-bd_sf"/>
</dbReference>
<feature type="compositionally biased region" description="Gly residues" evidence="9">
    <location>
        <begin position="43"/>
        <end position="55"/>
    </location>
</feature>
<comment type="function">
    <text evidence="6">Responsible for synthesis of pseudouridine from uracil-2605 in 23S ribosomal RNA.</text>
</comment>
<dbReference type="GO" id="GO:0005829">
    <property type="term" value="C:cytosol"/>
    <property type="evidence" value="ECO:0007669"/>
    <property type="project" value="UniProtKB-ARBA"/>
</dbReference>
<feature type="domain" description="RNA-binding S4" evidence="10">
    <location>
        <begin position="184"/>
        <end position="245"/>
    </location>
</feature>
<evidence type="ECO:0000256" key="5">
    <source>
        <dbReference type="ARBA" id="ARBA00036944"/>
    </source>
</evidence>
<proteinExistence type="inferred from homology"/>
<accession>A0A0N0XGY7</accession>
<dbReference type="EMBL" id="LAQT01000028">
    <property type="protein sequence ID" value="KPC50534.1"/>
    <property type="molecule type" value="Genomic_DNA"/>
</dbReference>
<feature type="compositionally biased region" description="Low complexity" evidence="9">
    <location>
        <begin position="74"/>
        <end position="97"/>
    </location>
</feature>
<dbReference type="InterPro" id="IPR042092">
    <property type="entry name" value="PsdUridine_s_RsuA/RluB/E/F_cat"/>
</dbReference>
<evidence type="ECO:0000256" key="6">
    <source>
        <dbReference type="ARBA" id="ARBA00037383"/>
    </source>
</evidence>
<dbReference type="EC" id="5.4.99.-" evidence="8"/>
<keyword evidence="3 7" id="KW-0694">RNA-binding</keyword>
<dbReference type="InterPro" id="IPR018496">
    <property type="entry name" value="PsdUridine_synth_RsuA/RluB_CS"/>
</dbReference>
<dbReference type="InterPro" id="IPR006145">
    <property type="entry name" value="PsdUridine_synth_RsuA/RluA"/>
</dbReference>
<evidence type="ECO:0000256" key="1">
    <source>
        <dbReference type="ARBA" id="ARBA00008348"/>
    </source>
</evidence>
<dbReference type="FunFam" id="3.30.70.1560:FF:000001">
    <property type="entry name" value="Pseudouridine synthase"/>
    <property type="match status" value="1"/>
</dbReference>
<dbReference type="Gene3D" id="3.30.70.580">
    <property type="entry name" value="Pseudouridine synthase I, catalytic domain, N-terminal subdomain"/>
    <property type="match status" value="1"/>
</dbReference>
<dbReference type="CDD" id="cd02556">
    <property type="entry name" value="PseudoU_synth_RluB"/>
    <property type="match status" value="1"/>
</dbReference>
<dbReference type="PROSITE" id="PS50889">
    <property type="entry name" value="S4"/>
    <property type="match status" value="1"/>
</dbReference>
<evidence type="ECO:0000259" key="10">
    <source>
        <dbReference type="SMART" id="SM00363"/>
    </source>
</evidence>
<dbReference type="RefSeq" id="WP_152969266.1">
    <property type="nucleotide sequence ID" value="NZ_LAQT01000028.1"/>
</dbReference>